<evidence type="ECO:0000313" key="10">
    <source>
        <dbReference type="EMBL" id="ATG49090.1"/>
    </source>
</evidence>
<comment type="catalytic activity">
    <reaction evidence="7 8">
        <text>CMP + ATP = CDP + ADP</text>
        <dbReference type="Rhea" id="RHEA:11600"/>
        <dbReference type="ChEBI" id="CHEBI:30616"/>
        <dbReference type="ChEBI" id="CHEBI:58069"/>
        <dbReference type="ChEBI" id="CHEBI:60377"/>
        <dbReference type="ChEBI" id="CHEBI:456216"/>
        <dbReference type="EC" id="2.7.4.25"/>
    </reaction>
</comment>
<dbReference type="RefSeq" id="WP_096806677.1">
    <property type="nucleotide sequence ID" value="NZ_CP022196.1"/>
</dbReference>
<protein>
    <recommendedName>
        <fullName evidence="8">Cytidylate kinase</fullName>
        <shortName evidence="8">CK</shortName>
        <ecNumber evidence="8">2.7.4.25</ecNumber>
    </recommendedName>
    <alternativeName>
        <fullName evidence="8">Cytidine monophosphate kinase</fullName>
        <shortName evidence="8">CMP kinase</shortName>
    </alternativeName>
</protein>
<dbReference type="Gene3D" id="3.40.50.300">
    <property type="entry name" value="P-loop containing nucleotide triphosphate hydrolases"/>
    <property type="match status" value="1"/>
</dbReference>
<evidence type="ECO:0000256" key="7">
    <source>
        <dbReference type="ARBA" id="ARBA00048478"/>
    </source>
</evidence>
<keyword evidence="4 8" id="KW-0418">Kinase</keyword>
<dbReference type="Proteomes" id="UP000217935">
    <property type="component" value="Chromosome"/>
</dbReference>
<dbReference type="EMBL" id="CP022196">
    <property type="protein sequence ID" value="ATG49090.1"/>
    <property type="molecule type" value="Genomic_DNA"/>
</dbReference>
<evidence type="ECO:0000256" key="5">
    <source>
        <dbReference type="ARBA" id="ARBA00022840"/>
    </source>
</evidence>
<evidence type="ECO:0000256" key="8">
    <source>
        <dbReference type="HAMAP-Rule" id="MF_00238"/>
    </source>
</evidence>
<evidence type="ECO:0000259" key="9">
    <source>
        <dbReference type="Pfam" id="PF02224"/>
    </source>
</evidence>
<evidence type="ECO:0000256" key="2">
    <source>
        <dbReference type="ARBA" id="ARBA00022679"/>
    </source>
</evidence>
<dbReference type="AlphaFoldDB" id="A0A291GGB0"/>
<feature type="binding site" evidence="8">
    <location>
        <begin position="9"/>
        <end position="17"/>
    </location>
    <ligand>
        <name>ATP</name>
        <dbReference type="ChEBI" id="CHEBI:30616"/>
    </ligand>
</feature>
<dbReference type="HAMAP" id="MF_00238">
    <property type="entry name" value="Cytidyl_kinase_type1"/>
    <property type="match status" value="1"/>
</dbReference>
<evidence type="ECO:0000256" key="4">
    <source>
        <dbReference type="ARBA" id="ARBA00022777"/>
    </source>
</evidence>
<feature type="domain" description="Cytidylate kinase" evidence="9">
    <location>
        <begin position="59"/>
        <end position="198"/>
    </location>
</feature>
<dbReference type="InterPro" id="IPR011994">
    <property type="entry name" value="Cytidylate_kinase_dom"/>
</dbReference>
<dbReference type="CDD" id="cd02020">
    <property type="entry name" value="CMPK"/>
    <property type="match status" value="1"/>
</dbReference>
<evidence type="ECO:0000256" key="3">
    <source>
        <dbReference type="ARBA" id="ARBA00022741"/>
    </source>
</evidence>
<organism evidence="10 11">
    <name type="scientific">Celeribacter ethanolicus</name>
    <dbReference type="NCBI Taxonomy" id="1758178"/>
    <lineage>
        <taxon>Bacteria</taxon>
        <taxon>Pseudomonadati</taxon>
        <taxon>Pseudomonadota</taxon>
        <taxon>Alphaproteobacteria</taxon>
        <taxon>Rhodobacterales</taxon>
        <taxon>Roseobacteraceae</taxon>
        <taxon>Celeribacter</taxon>
    </lineage>
</organism>
<dbReference type="GO" id="GO:0036431">
    <property type="term" value="F:dCMP kinase activity"/>
    <property type="evidence" value="ECO:0007669"/>
    <property type="project" value="InterPro"/>
</dbReference>
<keyword evidence="3 8" id="KW-0547">Nucleotide-binding</keyword>
<dbReference type="SUPFAM" id="SSF52540">
    <property type="entry name" value="P-loop containing nucleoside triphosphate hydrolases"/>
    <property type="match status" value="1"/>
</dbReference>
<dbReference type="Pfam" id="PF02224">
    <property type="entry name" value="Cytidylate_kin"/>
    <property type="match status" value="2"/>
</dbReference>
<dbReference type="GO" id="GO:0036430">
    <property type="term" value="F:CMP kinase activity"/>
    <property type="evidence" value="ECO:0007669"/>
    <property type="project" value="RHEA"/>
</dbReference>
<dbReference type="InterPro" id="IPR003136">
    <property type="entry name" value="Cytidylate_kin"/>
</dbReference>
<dbReference type="KEGG" id="ceh:CEW89_16860"/>
<evidence type="ECO:0000313" key="11">
    <source>
        <dbReference type="Proteomes" id="UP000217935"/>
    </source>
</evidence>
<evidence type="ECO:0000256" key="6">
    <source>
        <dbReference type="ARBA" id="ARBA00047615"/>
    </source>
</evidence>
<dbReference type="GO" id="GO:0005737">
    <property type="term" value="C:cytoplasm"/>
    <property type="evidence" value="ECO:0007669"/>
    <property type="project" value="UniProtKB-SubCell"/>
</dbReference>
<dbReference type="OrthoDB" id="9807434at2"/>
<proteinExistence type="inferred from homology"/>
<gene>
    <name evidence="8" type="primary">cmk</name>
    <name evidence="10" type="ORF">CEW89_16860</name>
</gene>
<keyword evidence="8" id="KW-0963">Cytoplasm</keyword>
<sequence length="202" mass="21293">MSFCIAIDGPAAAGKGTISKAVAAHFGFAHLDTGLLYRAVGAKTFEGLSPIEAAEGLAAEDLSRDDLRSGDAGQAASRVAAIPEVRSALVDFQQAFARREGGAVLDGRDIGTVICPDAEVKLYVTASDEVRAERRQKELTGKGEDVSVEEVLADLRERDERDAARATAPLKPAEDAVVIDTTEMSIEEAVAKVIALIEARRG</sequence>
<feature type="domain" description="Cytidylate kinase" evidence="9">
    <location>
        <begin position="5"/>
        <end position="41"/>
    </location>
</feature>
<dbReference type="GO" id="GO:0005524">
    <property type="term" value="F:ATP binding"/>
    <property type="evidence" value="ECO:0007669"/>
    <property type="project" value="UniProtKB-UniRule"/>
</dbReference>
<comment type="subcellular location">
    <subcellularLocation>
        <location evidence="8">Cytoplasm</location>
    </subcellularLocation>
</comment>
<evidence type="ECO:0000256" key="1">
    <source>
        <dbReference type="ARBA" id="ARBA00009427"/>
    </source>
</evidence>
<dbReference type="GO" id="GO:0006220">
    <property type="term" value="P:pyrimidine nucleotide metabolic process"/>
    <property type="evidence" value="ECO:0007669"/>
    <property type="project" value="UniProtKB-UniRule"/>
</dbReference>
<reference evidence="10 11" key="1">
    <citation type="submission" date="2017-06" db="EMBL/GenBank/DDBJ databases">
        <title>Celeribacter sp. TSPH2 complete genome sequence.</title>
        <authorList>
            <person name="Woo J.-H."/>
            <person name="Kim H.-S."/>
        </authorList>
    </citation>
    <scope>NUCLEOTIDE SEQUENCE [LARGE SCALE GENOMIC DNA]</scope>
    <source>
        <strain evidence="10 11">TSPH2</strain>
    </source>
</reference>
<comment type="catalytic activity">
    <reaction evidence="6 8">
        <text>dCMP + ATP = dCDP + ADP</text>
        <dbReference type="Rhea" id="RHEA:25094"/>
        <dbReference type="ChEBI" id="CHEBI:30616"/>
        <dbReference type="ChEBI" id="CHEBI:57566"/>
        <dbReference type="ChEBI" id="CHEBI:58593"/>
        <dbReference type="ChEBI" id="CHEBI:456216"/>
        <dbReference type="EC" id="2.7.4.25"/>
    </reaction>
</comment>
<comment type="similarity">
    <text evidence="1 8">Belongs to the cytidylate kinase family. Type 1 subfamily.</text>
</comment>
<accession>A0A291GGB0</accession>
<dbReference type="EC" id="2.7.4.25" evidence="8"/>
<keyword evidence="11" id="KW-1185">Reference proteome</keyword>
<dbReference type="STRING" id="1758178.GCA_001550095_01172"/>
<keyword evidence="5 8" id="KW-0067">ATP-binding</keyword>
<dbReference type="InterPro" id="IPR027417">
    <property type="entry name" value="P-loop_NTPase"/>
</dbReference>
<keyword evidence="2 8" id="KW-0808">Transferase</keyword>
<name>A0A291GGB0_9RHOB</name>